<gene>
    <name evidence="3" type="ORF">CFter6_2523</name>
</gene>
<protein>
    <recommendedName>
        <fullName evidence="2">eCIS core domain-containing protein</fullName>
    </recommendedName>
</protein>
<sequence>MMPQAPPQPASSAVRQTLPERIDVTPYGASHLVPMDAYHYGGNPLQRREAAAAGRSGLPHNLRAGIEDLSGLDFDQVKVHYNSARPAQLQAHAYAQGSEIHLGPGQERRLPHEAWHLVQQAQGRVAAGAQASGVALNDDRRLEQEADVMGARAVRHGPAAPAPDGCGAAPATARAAPVTQLYRIEREPVTTQVYSVSNDNSMVTGMATPNHEFYVNNATRIGAMNNAISASPLMFYAAGTASLFGRDYFRVGLSFDTARVRGDHRDDLQAQYRNQVLPEIRSFREGRRAGKTAEIDAATVVSEGRIKPALINPALSASVRKLELFKKLILSQLALASYRDDETAAIADAGRIVSTLESALYSADITRGAIAARLEELAPYFREEDNPARFPLAPILSATLLELRAAFVTLAAALPEDLPVDLMSFHNASFQARQVEAVDGPDNVLLYRACDVTTSTLLGNKITEENAQRLKTYVAGSGGAFHYATKILQSGGDWVTLEGFAASDRERGVIGIEDDDSAKNIDDTWQYIMYGALAGGGSPLSDEDRYFALYTKLRYYLKGITAPGVFGPTQRAKLIPEPIDIARLKALFPAPVATGIGGFFSRLIADTPQEKAQALFAQLQATGLLDRNGSVADRETLTLQQLRKLLPNLPEDTALRVFRILRESLKSPHIQIGLSSDLANAIAWRAYLGANDDAQQALLEQQSDAIMEQGIDPRAQSGAMWSDLAQTVGSLPPRPVPTVALAPMLATEPVTPLVEPEPPVLGGQAETSLAVSTPVKDEGKPKGKKASTRDELITMGLNELDRLRDLWRSRQPQPALGSPPGYADWSGAIRSIQLAPEDMPIGAIHEDMMQWLRNAEERWAI</sequence>
<dbReference type="AlphaFoldDB" id="A0A127PBZ5"/>
<dbReference type="EMBL" id="CP013232">
    <property type="protein sequence ID" value="AMO95195.1"/>
    <property type="molecule type" value="Genomic_DNA"/>
</dbReference>
<evidence type="ECO:0000313" key="4">
    <source>
        <dbReference type="Proteomes" id="UP000072421"/>
    </source>
</evidence>
<dbReference type="OrthoDB" id="292792at2"/>
<organism evidence="3">
    <name type="scientific">Collimonas fungivorans</name>
    <dbReference type="NCBI Taxonomy" id="158899"/>
    <lineage>
        <taxon>Bacteria</taxon>
        <taxon>Pseudomonadati</taxon>
        <taxon>Pseudomonadota</taxon>
        <taxon>Betaproteobacteria</taxon>
        <taxon>Burkholderiales</taxon>
        <taxon>Oxalobacteraceae</taxon>
        <taxon>Collimonas</taxon>
    </lineage>
</organism>
<feature type="domain" description="eCIS core" evidence="2">
    <location>
        <begin position="58"/>
        <end position="123"/>
    </location>
</feature>
<reference evidence="3 4" key="1">
    <citation type="submission" date="2015-11" db="EMBL/GenBank/DDBJ databases">
        <title>Exploring the genomic traits of fungus-feeding bacterial genus Collimonas.</title>
        <authorList>
            <person name="Song C."/>
            <person name="Schmidt R."/>
            <person name="de Jager V."/>
            <person name="Krzyzanowska D."/>
            <person name="Jongedijk E."/>
            <person name="Cankar K."/>
            <person name="Beekwilder J."/>
            <person name="van Veen A."/>
            <person name="de Boer W."/>
            <person name="van Veen J.A."/>
            <person name="Garbeva P."/>
        </authorList>
    </citation>
    <scope>NUCLEOTIDE SEQUENCE [LARGE SCALE GENOMIC DNA]</scope>
    <source>
        <strain evidence="3 4">Ter6</strain>
    </source>
</reference>
<evidence type="ECO:0000256" key="1">
    <source>
        <dbReference type="SAM" id="MobiDB-lite"/>
    </source>
</evidence>
<feature type="region of interest" description="Disordered" evidence="1">
    <location>
        <begin position="755"/>
        <end position="788"/>
    </location>
</feature>
<dbReference type="InterPro" id="IPR025295">
    <property type="entry name" value="eCIS_core_dom"/>
</dbReference>
<proteinExistence type="predicted"/>
<evidence type="ECO:0000313" key="3">
    <source>
        <dbReference type="EMBL" id="AMO95195.1"/>
    </source>
</evidence>
<feature type="compositionally biased region" description="Basic and acidic residues" evidence="1">
    <location>
        <begin position="775"/>
        <end position="788"/>
    </location>
</feature>
<dbReference type="RefSeq" id="WP_061540064.1">
    <property type="nucleotide sequence ID" value="NZ_CP013232.1"/>
</dbReference>
<accession>A0A127PBZ5</accession>
<dbReference type="Pfam" id="PF13699">
    <property type="entry name" value="eCIS_core"/>
    <property type="match status" value="1"/>
</dbReference>
<evidence type="ECO:0000259" key="2">
    <source>
        <dbReference type="Pfam" id="PF13699"/>
    </source>
</evidence>
<name>A0A127PBZ5_9BURK</name>
<dbReference type="Proteomes" id="UP000072421">
    <property type="component" value="Chromosome"/>
</dbReference>
<dbReference type="PATRIC" id="fig|158899.10.peg.2517"/>